<accession>A0AAV6K547</accession>
<dbReference type="EMBL" id="JACTNZ010000005">
    <property type="protein sequence ID" value="KAG5547509.1"/>
    <property type="molecule type" value="Genomic_DNA"/>
</dbReference>
<dbReference type="AlphaFoldDB" id="A0AAV6K547"/>
<dbReference type="Proteomes" id="UP000823749">
    <property type="component" value="Chromosome 5"/>
</dbReference>
<reference evidence="1" key="1">
    <citation type="submission" date="2020-08" db="EMBL/GenBank/DDBJ databases">
        <title>Plant Genome Project.</title>
        <authorList>
            <person name="Zhang R.-G."/>
        </authorList>
    </citation>
    <scope>NUCLEOTIDE SEQUENCE</scope>
    <source>
        <strain evidence="1">WSP0</strain>
        <tissue evidence="1">Leaf</tissue>
    </source>
</reference>
<evidence type="ECO:0000313" key="1">
    <source>
        <dbReference type="EMBL" id="KAG5547509.1"/>
    </source>
</evidence>
<organism evidence="1 2">
    <name type="scientific">Rhododendron griersonianum</name>
    <dbReference type="NCBI Taxonomy" id="479676"/>
    <lineage>
        <taxon>Eukaryota</taxon>
        <taxon>Viridiplantae</taxon>
        <taxon>Streptophyta</taxon>
        <taxon>Embryophyta</taxon>
        <taxon>Tracheophyta</taxon>
        <taxon>Spermatophyta</taxon>
        <taxon>Magnoliopsida</taxon>
        <taxon>eudicotyledons</taxon>
        <taxon>Gunneridae</taxon>
        <taxon>Pentapetalae</taxon>
        <taxon>asterids</taxon>
        <taxon>Ericales</taxon>
        <taxon>Ericaceae</taxon>
        <taxon>Ericoideae</taxon>
        <taxon>Rhodoreae</taxon>
        <taxon>Rhododendron</taxon>
    </lineage>
</organism>
<name>A0AAV6K547_9ERIC</name>
<comment type="caution">
    <text evidence="1">The sequence shown here is derived from an EMBL/GenBank/DDBJ whole genome shotgun (WGS) entry which is preliminary data.</text>
</comment>
<protein>
    <submittedName>
        <fullName evidence="1">Uncharacterized protein</fullName>
    </submittedName>
</protein>
<evidence type="ECO:0000313" key="2">
    <source>
        <dbReference type="Proteomes" id="UP000823749"/>
    </source>
</evidence>
<sequence>MGDCIIQGFIFKVYSGTSIKFLEQMWLGEDSLQVVFPRLYKLSTQKDAMIADMVDNQSQGQWKFQFRIIMKAVS</sequence>
<keyword evidence="2" id="KW-1185">Reference proteome</keyword>
<proteinExistence type="predicted"/>
<gene>
    <name evidence="1" type="ORF">RHGRI_013260</name>
</gene>